<dbReference type="AlphaFoldDB" id="A0A1M6BFC5"/>
<sequence>MEDKEILSTQFEPWEKATITNAVMFRLVMEKPGLCKKLLERLLNITISKMEIPEFEKDFREGMVSRGIRLDIYIEDADGTAIDIEMQAVTKKKEELGKRTRYYQSVMDHNLLAKGQHYTKLRKSYIIFICTFDPYGAGLPRYTFSNLCVSDNTLELCDEAYKIFFNASAVNMDNITKDQRAFLKYVNGGSADDDFTRELDSTVKEYRADERKKATYMTFQQEIMEIEARGEARGEVKGALKMAVQTVRNFMSKNPEMDVNTVMDELSYEGKLREQILKHIVQ</sequence>
<protein>
    <recommendedName>
        <fullName evidence="3">PD-(D/E)XK nuclease family transposase</fullName>
    </recommendedName>
</protein>
<dbReference type="Pfam" id="PF12784">
    <property type="entry name" value="PDDEXK_2"/>
    <property type="match status" value="1"/>
</dbReference>
<name>A0A1M6BFC5_9FIRM</name>
<evidence type="ECO:0008006" key="3">
    <source>
        <dbReference type="Google" id="ProtNLM"/>
    </source>
</evidence>
<accession>A0A1M6BFC5</accession>
<dbReference type="NCBIfam" id="TIGR01784">
    <property type="entry name" value="T_den_put_tspse"/>
    <property type="match status" value="1"/>
</dbReference>
<dbReference type="InterPro" id="IPR010106">
    <property type="entry name" value="RpnA"/>
</dbReference>
<evidence type="ECO:0000313" key="1">
    <source>
        <dbReference type="EMBL" id="SHI47415.1"/>
    </source>
</evidence>
<dbReference type="Proteomes" id="UP000191240">
    <property type="component" value="Unassembled WGS sequence"/>
</dbReference>
<evidence type="ECO:0000313" key="2">
    <source>
        <dbReference type="Proteomes" id="UP000191240"/>
    </source>
</evidence>
<gene>
    <name evidence="1" type="ORF">SAMN02745671_00693</name>
</gene>
<dbReference type="EMBL" id="FQYW01000006">
    <property type="protein sequence ID" value="SHI47415.1"/>
    <property type="molecule type" value="Genomic_DNA"/>
</dbReference>
<dbReference type="RefSeq" id="WP_080325373.1">
    <property type="nucleotide sequence ID" value="NZ_FQYW01000006.1"/>
</dbReference>
<organism evidence="1 2">
    <name type="scientific">Anaerovibrio lipolyticus DSM 3074</name>
    <dbReference type="NCBI Taxonomy" id="1120997"/>
    <lineage>
        <taxon>Bacteria</taxon>
        <taxon>Bacillati</taxon>
        <taxon>Bacillota</taxon>
        <taxon>Negativicutes</taxon>
        <taxon>Selenomonadales</taxon>
        <taxon>Selenomonadaceae</taxon>
        <taxon>Anaerovibrio</taxon>
    </lineage>
</organism>
<proteinExistence type="predicted"/>
<reference evidence="1 2" key="1">
    <citation type="submission" date="2016-11" db="EMBL/GenBank/DDBJ databases">
        <authorList>
            <person name="Jaros S."/>
            <person name="Januszkiewicz K."/>
            <person name="Wedrychowicz H."/>
        </authorList>
    </citation>
    <scope>NUCLEOTIDE SEQUENCE [LARGE SCALE GENOMIC DNA]</scope>
    <source>
        <strain evidence="1 2">DSM 3074</strain>
    </source>
</reference>
<dbReference type="OrthoDB" id="9775482at2"/>